<proteinExistence type="predicted"/>
<dbReference type="EMBL" id="BK059109">
    <property type="protein sequence ID" value="DAE31734.1"/>
    <property type="molecule type" value="Genomic_DNA"/>
</dbReference>
<protein>
    <submittedName>
        <fullName evidence="1">Uncharacterized protein</fullName>
    </submittedName>
</protein>
<organism evidence="1">
    <name type="scientific">virus sp. ctBM815</name>
    <dbReference type="NCBI Taxonomy" id="2825806"/>
    <lineage>
        <taxon>Viruses</taxon>
    </lineage>
</organism>
<sequence length="30" mass="3721">MLSLRPSFIQFLHQQKLIRLPQEHLQDYLQ</sequence>
<reference evidence="1" key="1">
    <citation type="journal article" date="2021" name="Proc. Natl. Acad. Sci. U.S.A.">
        <title>A Catalog of Tens of Thousands of Viruses from Human Metagenomes Reveals Hidden Associations with Chronic Diseases.</title>
        <authorList>
            <person name="Tisza M.J."/>
            <person name="Buck C.B."/>
        </authorList>
    </citation>
    <scope>NUCLEOTIDE SEQUENCE</scope>
    <source>
        <strain evidence="1">CtBM815</strain>
    </source>
</reference>
<name>A0A8S5RK16_9VIRU</name>
<evidence type="ECO:0000313" key="1">
    <source>
        <dbReference type="EMBL" id="DAE31734.1"/>
    </source>
</evidence>
<accession>A0A8S5RK16</accession>